<dbReference type="Gene3D" id="3.30.1330.40">
    <property type="entry name" value="RutC-like"/>
    <property type="match status" value="1"/>
</dbReference>
<keyword evidence="3" id="KW-1185">Reference proteome</keyword>
<dbReference type="InterPro" id="IPR035959">
    <property type="entry name" value="RutC-like_sf"/>
</dbReference>
<comment type="similarity">
    <text evidence="1">Belongs to the RutC family.</text>
</comment>
<dbReference type="PANTHER" id="PTHR11803">
    <property type="entry name" value="2-IMINOBUTANOATE/2-IMINOPROPANOATE DEAMINASE RIDA"/>
    <property type="match status" value="1"/>
</dbReference>
<organism evidence="2 3">
    <name type="scientific">Robiginitalea myxolifaciens</name>
    <dbReference type="NCBI Taxonomy" id="400055"/>
    <lineage>
        <taxon>Bacteria</taxon>
        <taxon>Pseudomonadati</taxon>
        <taxon>Bacteroidota</taxon>
        <taxon>Flavobacteriia</taxon>
        <taxon>Flavobacteriales</taxon>
        <taxon>Flavobacteriaceae</taxon>
        <taxon>Robiginitalea</taxon>
    </lineage>
</organism>
<proteinExistence type="inferred from homology"/>
<dbReference type="GO" id="GO:0019239">
    <property type="term" value="F:deaminase activity"/>
    <property type="evidence" value="ECO:0007669"/>
    <property type="project" value="TreeGrafter"/>
</dbReference>
<dbReference type="RefSeq" id="WP_092982566.1">
    <property type="nucleotide sequence ID" value="NZ_FOYQ01000002.1"/>
</dbReference>
<dbReference type="Proteomes" id="UP000199534">
    <property type="component" value="Unassembled WGS sequence"/>
</dbReference>
<gene>
    <name evidence="2" type="ORF">SAMN04490243_2122</name>
</gene>
<dbReference type="NCBIfam" id="TIGR00004">
    <property type="entry name" value="Rid family detoxifying hydrolase"/>
    <property type="match status" value="1"/>
</dbReference>
<dbReference type="EMBL" id="FOYQ01000002">
    <property type="protein sequence ID" value="SFR48569.1"/>
    <property type="molecule type" value="Genomic_DNA"/>
</dbReference>
<dbReference type="PANTHER" id="PTHR11803:SF58">
    <property type="entry name" value="PROTEIN HMF1-RELATED"/>
    <property type="match status" value="1"/>
</dbReference>
<dbReference type="SUPFAM" id="SSF55298">
    <property type="entry name" value="YjgF-like"/>
    <property type="match status" value="1"/>
</dbReference>
<sequence length="127" mass="13845">MKKIIKTEKAPAPIGPYNQAVLKGNTLFISGQIAIDPASGELIQGSISEETEQVMKNLNAILSEAGMSFEDVVKTTIFLKDMHQFSEVNTVYGSRFEAENAPARETVEVGNLPAFVNVEISMIAIRD</sequence>
<dbReference type="STRING" id="400055.SAMN04490243_2122"/>
<dbReference type="FunFam" id="3.30.1330.40:FF:000001">
    <property type="entry name" value="L-PSP family endoribonuclease"/>
    <property type="match status" value="1"/>
</dbReference>
<evidence type="ECO:0000313" key="2">
    <source>
        <dbReference type="EMBL" id="SFR48569.1"/>
    </source>
</evidence>
<dbReference type="GO" id="GO:0005829">
    <property type="term" value="C:cytosol"/>
    <property type="evidence" value="ECO:0007669"/>
    <property type="project" value="TreeGrafter"/>
</dbReference>
<evidence type="ECO:0000313" key="3">
    <source>
        <dbReference type="Proteomes" id="UP000199534"/>
    </source>
</evidence>
<evidence type="ECO:0000256" key="1">
    <source>
        <dbReference type="ARBA" id="ARBA00010552"/>
    </source>
</evidence>
<dbReference type="AlphaFoldDB" id="A0A1I6H293"/>
<dbReference type="CDD" id="cd00448">
    <property type="entry name" value="YjgF_YER057c_UK114_family"/>
    <property type="match status" value="1"/>
</dbReference>
<name>A0A1I6H293_9FLAO</name>
<accession>A0A1I6H293</accession>
<dbReference type="InterPro" id="IPR006056">
    <property type="entry name" value="RidA"/>
</dbReference>
<dbReference type="OrthoDB" id="9803101at2"/>
<reference evidence="2 3" key="1">
    <citation type="submission" date="2016-10" db="EMBL/GenBank/DDBJ databases">
        <authorList>
            <person name="de Groot N.N."/>
        </authorList>
    </citation>
    <scope>NUCLEOTIDE SEQUENCE [LARGE SCALE GENOMIC DNA]</scope>
    <source>
        <strain evidence="2 3">DSM 21019</strain>
    </source>
</reference>
<dbReference type="Pfam" id="PF01042">
    <property type="entry name" value="Ribonuc_L-PSP"/>
    <property type="match status" value="1"/>
</dbReference>
<protein>
    <submittedName>
        <fullName evidence="2">2-iminobutanoate/2-iminopropanoate deaminase</fullName>
    </submittedName>
</protein>
<dbReference type="InterPro" id="IPR006175">
    <property type="entry name" value="YjgF/YER057c/UK114"/>
</dbReference>